<proteinExistence type="predicted"/>
<gene>
    <name evidence="1" type="ORF">C3L24_10790</name>
</gene>
<name>A0A657Q4W5_9GAMM</name>
<comment type="caution">
    <text evidence="1">The sequence shown here is derived from an EMBL/GenBank/DDBJ whole genome shotgun (WGS) entry which is preliminary data.</text>
</comment>
<protein>
    <recommendedName>
        <fullName evidence="3">KTSC domain-containing protein</fullName>
    </recommendedName>
</protein>
<reference evidence="1 2" key="1">
    <citation type="submission" date="2018-01" db="EMBL/GenBank/DDBJ databases">
        <title>Novel co-symbiosis in the lucinid bivalve Phacoides pectinatus.</title>
        <authorList>
            <person name="Lim S.J."/>
            <person name="Davis B.G."/>
            <person name="Gill D.E."/>
            <person name="Engel A.S."/>
            <person name="Anderson L.C."/>
            <person name="Campbell B.J."/>
        </authorList>
    </citation>
    <scope>NUCLEOTIDE SEQUENCE [LARGE SCALE GENOMIC DNA]</scope>
    <source>
        <strain evidence="1">N3_P5</strain>
    </source>
</reference>
<accession>A0A657Q4W5</accession>
<evidence type="ECO:0000313" key="2">
    <source>
        <dbReference type="Proteomes" id="UP000250928"/>
    </source>
</evidence>
<evidence type="ECO:0000313" key="1">
    <source>
        <dbReference type="EMBL" id="PUD99518.1"/>
    </source>
</evidence>
<evidence type="ECO:0008006" key="3">
    <source>
        <dbReference type="Google" id="ProtNLM"/>
    </source>
</evidence>
<sequence>MQRYAEESVKQGVVAYDLGPDFIRVQFSDASLYLYTYESAGTHHIEKMKELARSGEGLTEYIEQYVRRAYSCRD</sequence>
<dbReference type="EMBL" id="PQCO01000255">
    <property type="protein sequence ID" value="PUD99518.1"/>
    <property type="molecule type" value="Genomic_DNA"/>
</dbReference>
<organism evidence="1 2">
    <name type="scientific">Candidatus Sedimenticola endophacoides</name>
    <dbReference type="NCBI Taxonomy" id="2548426"/>
    <lineage>
        <taxon>Bacteria</taxon>
        <taxon>Pseudomonadati</taxon>
        <taxon>Pseudomonadota</taxon>
        <taxon>Gammaproteobacteria</taxon>
        <taxon>Chromatiales</taxon>
        <taxon>Sedimenticolaceae</taxon>
        <taxon>Sedimenticola</taxon>
    </lineage>
</organism>
<dbReference type="AlphaFoldDB" id="A0A657Q4W5"/>
<dbReference type="Proteomes" id="UP000250928">
    <property type="component" value="Unassembled WGS sequence"/>
</dbReference>